<accession>A0AAV6IUL6</accession>
<proteinExistence type="predicted"/>
<evidence type="ECO:0000313" key="2">
    <source>
        <dbReference type="Proteomes" id="UP000823749"/>
    </source>
</evidence>
<organism evidence="1 2">
    <name type="scientific">Rhododendron griersonianum</name>
    <dbReference type="NCBI Taxonomy" id="479676"/>
    <lineage>
        <taxon>Eukaryota</taxon>
        <taxon>Viridiplantae</taxon>
        <taxon>Streptophyta</taxon>
        <taxon>Embryophyta</taxon>
        <taxon>Tracheophyta</taxon>
        <taxon>Spermatophyta</taxon>
        <taxon>Magnoliopsida</taxon>
        <taxon>eudicotyledons</taxon>
        <taxon>Gunneridae</taxon>
        <taxon>Pentapetalae</taxon>
        <taxon>asterids</taxon>
        <taxon>Ericales</taxon>
        <taxon>Ericaceae</taxon>
        <taxon>Ericoideae</taxon>
        <taxon>Rhodoreae</taxon>
        <taxon>Rhododendron</taxon>
    </lineage>
</organism>
<name>A0AAV6IUL6_9ERIC</name>
<protein>
    <submittedName>
        <fullName evidence="1">Uncharacterized protein</fullName>
    </submittedName>
</protein>
<reference evidence="1" key="1">
    <citation type="submission" date="2020-08" db="EMBL/GenBank/DDBJ databases">
        <title>Plant Genome Project.</title>
        <authorList>
            <person name="Zhang R.-G."/>
        </authorList>
    </citation>
    <scope>NUCLEOTIDE SEQUENCE</scope>
    <source>
        <strain evidence="1">WSP0</strain>
        <tissue evidence="1">Leaf</tissue>
    </source>
</reference>
<gene>
    <name evidence="1" type="ORF">RHGRI_025973</name>
</gene>
<keyword evidence="2" id="KW-1185">Reference proteome</keyword>
<dbReference type="Proteomes" id="UP000823749">
    <property type="component" value="Chromosome 9"/>
</dbReference>
<sequence>MVIEAIGYVLPLERSGLMVTANGLVANGNSALGVPLRNVQKSHNVHFLNLADKLFRCGLPAWDFPTDFKFLELDIRAPQGYFSGGPIVIADGLVANGNSGQQGGRLFVWAPRGRDRDYRLFDYLQVVE</sequence>
<dbReference type="EMBL" id="JACTNZ010000009">
    <property type="protein sequence ID" value="KAG5531197.1"/>
    <property type="molecule type" value="Genomic_DNA"/>
</dbReference>
<evidence type="ECO:0000313" key="1">
    <source>
        <dbReference type="EMBL" id="KAG5531197.1"/>
    </source>
</evidence>
<dbReference type="AlphaFoldDB" id="A0AAV6IUL6"/>
<comment type="caution">
    <text evidence="1">The sequence shown here is derived from an EMBL/GenBank/DDBJ whole genome shotgun (WGS) entry which is preliminary data.</text>
</comment>